<dbReference type="Proteomes" id="UP000198729">
    <property type="component" value="Unassembled WGS sequence"/>
</dbReference>
<dbReference type="EMBL" id="FMWO01000057">
    <property type="protein sequence ID" value="SCZ86176.1"/>
    <property type="molecule type" value="Genomic_DNA"/>
</dbReference>
<organism evidence="1 2">
    <name type="scientific">Nitrosomonas mobilis</name>
    <dbReference type="NCBI Taxonomy" id="51642"/>
    <lineage>
        <taxon>Bacteria</taxon>
        <taxon>Pseudomonadati</taxon>
        <taxon>Pseudomonadota</taxon>
        <taxon>Betaproteobacteria</taxon>
        <taxon>Nitrosomonadales</taxon>
        <taxon>Nitrosomonadaceae</taxon>
        <taxon>Nitrosomonas</taxon>
    </lineage>
</organism>
<accession>A0A1G5SG51</accession>
<reference evidence="1 2" key="1">
    <citation type="submission" date="2016-10" db="EMBL/GenBank/DDBJ databases">
        <authorList>
            <person name="de Groot N.N."/>
        </authorList>
    </citation>
    <scope>NUCLEOTIDE SEQUENCE [LARGE SCALE GENOMIC DNA]</scope>
    <source>
        <strain evidence="1">1</strain>
    </source>
</reference>
<proteinExistence type="predicted"/>
<evidence type="ECO:0000313" key="1">
    <source>
        <dbReference type="EMBL" id="SCZ86176.1"/>
    </source>
</evidence>
<keyword evidence="2" id="KW-1185">Reference proteome</keyword>
<gene>
    <name evidence="1" type="ORF">NSMM_490065</name>
</gene>
<name>A0A1G5SG51_9PROT</name>
<sequence>MAAMVPRLLLATATTEPLSIGILRSSETG</sequence>
<evidence type="ECO:0000313" key="2">
    <source>
        <dbReference type="Proteomes" id="UP000198729"/>
    </source>
</evidence>
<protein>
    <submittedName>
        <fullName evidence="1">Uncharacterized protein</fullName>
    </submittedName>
</protein>
<dbReference type="AlphaFoldDB" id="A0A1G5SG51"/>